<keyword evidence="1" id="KW-0547">Nucleotide-binding</keyword>
<evidence type="ECO:0000313" key="2">
    <source>
        <dbReference type="Proteomes" id="UP001596119"/>
    </source>
</evidence>
<dbReference type="InterPro" id="IPR050267">
    <property type="entry name" value="Anti-sigma-factor_SerPK"/>
</dbReference>
<dbReference type="SUPFAM" id="SSF55874">
    <property type="entry name" value="ATPase domain of HSP90 chaperone/DNA topoisomerase II/histidine kinase"/>
    <property type="match status" value="1"/>
</dbReference>
<dbReference type="RefSeq" id="WP_379565168.1">
    <property type="nucleotide sequence ID" value="NZ_JBHSQK010000011.1"/>
</dbReference>
<dbReference type="EMBL" id="JBHSQK010000011">
    <property type="protein sequence ID" value="MFC5948112.1"/>
    <property type="molecule type" value="Genomic_DNA"/>
</dbReference>
<gene>
    <name evidence="1" type="ORF">ACFQH9_07470</name>
</gene>
<dbReference type="InterPro" id="IPR036890">
    <property type="entry name" value="HATPase_C_sf"/>
</dbReference>
<organism evidence="1 2">
    <name type="scientific">Pseudonocardia lutea</name>
    <dbReference type="NCBI Taxonomy" id="2172015"/>
    <lineage>
        <taxon>Bacteria</taxon>
        <taxon>Bacillati</taxon>
        <taxon>Actinomycetota</taxon>
        <taxon>Actinomycetes</taxon>
        <taxon>Pseudonocardiales</taxon>
        <taxon>Pseudonocardiaceae</taxon>
        <taxon>Pseudonocardia</taxon>
    </lineage>
</organism>
<reference evidence="2" key="1">
    <citation type="journal article" date="2019" name="Int. J. Syst. Evol. Microbiol.">
        <title>The Global Catalogue of Microorganisms (GCM) 10K type strain sequencing project: providing services to taxonomists for standard genome sequencing and annotation.</title>
        <authorList>
            <consortium name="The Broad Institute Genomics Platform"/>
            <consortium name="The Broad Institute Genome Sequencing Center for Infectious Disease"/>
            <person name="Wu L."/>
            <person name="Ma J."/>
        </authorList>
    </citation>
    <scope>NUCLEOTIDE SEQUENCE [LARGE SCALE GENOMIC DNA]</scope>
    <source>
        <strain evidence="2">CGMCC 4.7397</strain>
    </source>
</reference>
<keyword evidence="2" id="KW-1185">Reference proteome</keyword>
<sequence length="252" mass="25839">MRDEPPGGGPGTGLGSTVTDAAGVCVLALDGVLGVRTAPELDRVLGKLLLDRGRLLVDVGRLGLSSTAVLAAFATTLAAAGGWPTARMVLFAAGGPVIEGMRQAGRHREVPVAGDLAQALTLLDRRPARVRRTTDLPGGPEAAPFARLLLQATCQDWGLSADLTERGAIVANELVSNAVEHTVGPGELSLAHSSRGLWVSVRDGSAARPVLTAESDGLGLRAVAEMSRTWGVTPLHSGKSVWALVGEEAGNG</sequence>
<dbReference type="Gene3D" id="3.30.565.10">
    <property type="entry name" value="Histidine kinase-like ATPase, C-terminal domain"/>
    <property type="match status" value="1"/>
</dbReference>
<dbReference type="SUPFAM" id="SSF52091">
    <property type="entry name" value="SpoIIaa-like"/>
    <property type="match status" value="1"/>
</dbReference>
<name>A0ABW1I399_9PSEU</name>
<dbReference type="PANTHER" id="PTHR35526:SF3">
    <property type="entry name" value="ANTI-SIGMA-F FACTOR RSBW"/>
    <property type="match status" value="1"/>
</dbReference>
<keyword evidence="1" id="KW-0067">ATP-binding</keyword>
<dbReference type="Gene3D" id="3.30.750.24">
    <property type="entry name" value="STAS domain"/>
    <property type="match status" value="1"/>
</dbReference>
<dbReference type="Proteomes" id="UP001596119">
    <property type="component" value="Unassembled WGS sequence"/>
</dbReference>
<dbReference type="CDD" id="cd16936">
    <property type="entry name" value="HATPase_RsbW-like"/>
    <property type="match status" value="1"/>
</dbReference>
<comment type="caution">
    <text evidence="1">The sequence shown here is derived from an EMBL/GenBank/DDBJ whole genome shotgun (WGS) entry which is preliminary data.</text>
</comment>
<dbReference type="GO" id="GO:0005524">
    <property type="term" value="F:ATP binding"/>
    <property type="evidence" value="ECO:0007669"/>
    <property type="project" value="UniProtKB-KW"/>
</dbReference>
<proteinExistence type="predicted"/>
<evidence type="ECO:0000313" key="1">
    <source>
        <dbReference type="EMBL" id="MFC5948112.1"/>
    </source>
</evidence>
<protein>
    <submittedName>
        <fullName evidence="1">ATP-binding protein</fullName>
    </submittedName>
</protein>
<dbReference type="PANTHER" id="PTHR35526">
    <property type="entry name" value="ANTI-SIGMA-F FACTOR RSBW-RELATED"/>
    <property type="match status" value="1"/>
</dbReference>
<dbReference type="InterPro" id="IPR036513">
    <property type="entry name" value="STAS_dom_sf"/>
</dbReference>
<accession>A0ABW1I399</accession>